<comment type="subcellular location">
    <subcellularLocation>
        <location evidence="1">Cell membrane</location>
        <topology evidence="1">Multi-pass membrane protein</topology>
    </subcellularLocation>
</comment>
<dbReference type="PROSITE" id="PS50850">
    <property type="entry name" value="MFS"/>
    <property type="match status" value="1"/>
</dbReference>
<dbReference type="EMBL" id="JACGBJ010000002">
    <property type="protein sequence ID" value="MBA5800908.1"/>
    <property type="molecule type" value="Genomic_DNA"/>
</dbReference>
<evidence type="ECO:0000313" key="11">
    <source>
        <dbReference type="EMBL" id="MBA5800908.1"/>
    </source>
</evidence>
<evidence type="ECO:0000256" key="4">
    <source>
        <dbReference type="ARBA" id="ARBA00022475"/>
    </source>
</evidence>
<evidence type="ECO:0000313" key="12">
    <source>
        <dbReference type="Proteomes" id="UP000539787"/>
    </source>
</evidence>
<feature type="transmembrane region" description="Helical" evidence="9">
    <location>
        <begin position="16"/>
        <end position="38"/>
    </location>
</feature>
<evidence type="ECO:0000256" key="1">
    <source>
        <dbReference type="ARBA" id="ARBA00004651"/>
    </source>
</evidence>
<feature type="transmembrane region" description="Helical" evidence="9">
    <location>
        <begin position="234"/>
        <end position="255"/>
    </location>
</feature>
<keyword evidence="4" id="KW-1003">Cell membrane</keyword>
<sequence length="530" mass="56596">MSERLESARPDETPAIVWLGFLAMCVGMFMAILDVQVVATSLPTIQSALDIDPDQMSWIQTAYLIAEVVAIPLTGFLTRLLTMRWLFVTAISLFVAASAGCAMSGSFGELVAWRVLQGFSGGTLIPSVFSAVFILFPNKRQALATTIAGVLAVLAPTVGPIVGGWLTQTYSWHWLFLINILPGIASATLATRSLPKQATDPSELRHLDGLSLLLMATALTSLELSLKEAPTSGWISAYVLSLLAVCLASGAVFIWRTLRRNRPIVDLGNFGDRNFLVGSVLSFVLGIGLFGSVYLMPVFLAFIRGHDALQIGMTMLVTGIAQLITAPIAVALEKRMDARLLSAAGFALFAIGVGMSAFQDPRSDYDAMFWPQVVRGVAIMFCLLPPTRLALGTLPPDRIPDASGLFNLMRNLGGAIGIALIDTIIYTRSEPLGQGLWTRLQAGDVEAATFVGAPLQTISGHSGSFDADTTALLDPLVQTAASVRAINEAWMVIAVLTGCALLSVPFARRPTSTPRDPEMEANASAKRLLG</sequence>
<keyword evidence="3" id="KW-0813">Transport</keyword>
<dbReference type="Proteomes" id="UP000539787">
    <property type="component" value="Unassembled WGS sequence"/>
</dbReference>
<evidence type="ECO:0000256" key="6">
    <source>
        <dbReference type="ARBA" id="ARBA00022989"/>
    </source>
</evidence>
<comment type="caution">
    <text evidence="11">The sequence shown here is derived from an EMBL/GenBank/DDBJ whole genome shotgun (WGS) entry which is preliminary data.</text>
</comment>
<feature type="transmembrane region" description="Helical" evidence="9">
    <location>
        <begin position="111"/>
        <end position="136"/>
    </location>
</feature>
<keyword evidence="6 9" id="KW-1133">Transmembrane helix</keyword>
<protein>
    <submittedName>
        <fullName evidence="11">DHA2 family efflux MFS transporter permease subunit</fullName>
    </submittedName>
</protein>
<evidence type="ECO:0000256" key="5">
    <source>
        <dbReference type="ARBA" id="ARBA00022692"/>
    </source>
</evidence>
<dbReference type="PANTHER" id="PTHR42718:SF9">
    <property type="entry name" value="MAJOR FACILITATOR SUPERFAMILY MULTIDRUG TRANSPORTER MFSC"/>
    <property type="match status" value="1"/>
</dbReference>
<keyword evidence="12" id="KW-1185">Reference proteome</keyword>
<organism evidence="11 12">
    <name type="scientific">Rhizobium changzhiense</name>
    <dbReference type="NCBI Taxonomy" id="2692317"/>
    <lineage>
        <taxon>Bacteria</taxon>
        <taxon>Pseudomonadati</taxon>
        <taxon>Pseudomonadota</taxon>
        <taxon>Alphaproteobacteria</taxon>
        <taxon>Hyphomicrobiales</taxon>
        <taxon>Rhizobiaceae</taxon>
        <taxon>Rhizobium/Agrobacterium group</taxon>
        <taxon>Rhizobium</taxon>
    </lineage>
</organism>
<evidence type="ECO:0000256" key="7">
    <source>
        <dbReference type="ARBA" id="ARBA00023136"/>
    </source>
</evidence>
<comment type="similarity">
    <text evidence="2">Belongs to the major facilitator superfamily. EmrB family.</text>
</comment>
<dbReference type="CDD" id="cd17503">
    <property type="entry name" value="MFS_LmrB_MDR_like"/>
    <property type="match status" value="1"/>
</dbReference>
<feature type="transmembrane region" description="Helical" evidence="9">
    <location>
        <begin position="309"/>
        <end position="332"/>
    </location>
</feature>
<feature type="transmembrane region" description="Helical" evidence="9">
    <location>
        <begin position="143"/>
        <end position="166"/>
    </location>
</feature>
<dbReference type="Pfam" id="PF07690">
    <property type="entry name" value="MFS_1"/>
    <property type="match status" value="1"/>
</dbReference>
<feature type="domain" description="Major facilitator superfamily (MFS) profile" evidence="10">
    <location>
        <begin position="20"/>
        <end position="512"/>
    </location>
</feature>
<proteinExistence type="inferred from homology"/>
<evidence type="ECO:0000259" key="10">
    <source>
        <dbReference type="PROSITE" id="PS50850"/>
    </source>
</evidence>
<name>A0ABR6A2T0_9HYPH</name>
<evidence type="ECO:0000256" key="9">
    <source>
        <dbReference type="SAM" id="Phobius"/>
    </source>
</evidence>
<feature type="transmembrane region" description="Helical" evidence="9">
    <location>
        <begin position="85"/>
        <end position="105"/>
    </location>
</feature>
<dbReference type="Gene3D" id="1.20.1250.20">
    <property type="entry name" value="MFS general substrate transporter like domains"/>
    <property type="match status" value="1"/>
</dbReference>
<evidence type="ECO:0000256" key="3">
    <source>
        <dbReference type="ARBA" id="ARBA00022448"/>
    </source>
</evidence>
<evidence type="ECO:0000256" key="8">
    <source>
        <dbReference type="SAM" id="MobiDB-lite"/>
    </source>
</evidence>
<dbReference type="RefSeq" id="WP_182208335.1">
    <property type="nucleotide sequence ID" value="NZ_JACGBJ010000002.1"/>
</dbReference>
<dbReference type="SUPFAM" id="SSF103473">
    <property type="entry name" value="MFS general substrate transporter"/>
    <property type="match status" value="1"/>
</dbReference>
<feature type="transmembrane region" description="Helical" evidence="9">
    <location>
        <begin position="369"/>
        <end position="387"/>
    </location>
</feature>
<dbReference type="PANTHER" id="PTHR42718">
    <property type="entry name" value="MAJOR FACILITATOR SUPERFAMILY MULTIDRUG TRANSPORTER MFSC"/>
    <property type="match status" value="1"/>
</dbReference>
<feature type="transmembrane region" description="Helical" evidence="9">
    <location>
        <begin position="489"/>
        <end position="507"/>
    </location>
</feature>
<dbReference type="InterPro" id="IPR011701">
    <property type="entry name" value="MFS"/>
</dbReference>
<feature type="transmembrane region" description="Helical" evidence="9">
    <location>
        <begin position="339"/>
        <end position="357"/>
    </location>
</feature>
<dbReference type="InterPro" id="IPR036259">
    <property type="entry name" value="MFS_trans_sf"/>
</dbReference>
<feature type="transmembrane region" description="Helical" evidence="9">
    <location>
        <begin position="408"/>
        <end position="427"/>
    </location>
</feature>
<dbReference type="InterPro" id="IPR004638">
    <property type="entry name" value="EmrB-like"/>
</dbReference>
<evidence type="ECO:0000256" key="2">
    <source>
        <dbReference type="ARBA" id="ARBA00008537"/>
    </source>
</evidence>
<feature type="transmembrane region" description="Helical" evidence="9">
    <location>
        <begin position="58"/>
        <end position="78"/>
    </location>
</feature>
<dbReference type="InterPro" id="IPR020846">
    <property type="entry name" value="MFS_dom"/>
</dbReference>
<dbReference type="Gene3D" id="1.20.1720.10">
    <property type="entry name" value="Multidrug resistance protein D"/>
    <property type="match status" value="1"/>
</dbReference>
<gene>
    <name evidence="11" type="ORF">HX902_04605</name>
</gene>
<feature type="transmembrane region" description="Helical" evidence="9">
    <location>
        <begin position="275"/>
        <end position="303"/>
    </location>
</feature>
<accession>A0ABR6A2T0</accession>
<keyword evidence="7 9" id="KW-0472">Membrane</keyword>
<keyword evidence="5 9" id="KW-0812">Transmembrane</keyword>
<dbReference type="NCBIfam" id="TIGR00711">
    <property type="entry name" value="efflux_EmrB"/>
    <property type="match status" value="1"/>
</dbReference>
<reference evidence="11 12" key="1">
    <citation type="submission" date="2020-07" db="EMBL/GenBank/DDBJ databases">
        <authorList>
            <person name="Sun Q."/>
        </authorList>
    </citation>
    <scope>NUCLEOTIDE SEQUENCE [LARGE SCALE GENOMIC DNA]</scope>
    <source>
        <strain evidence="11 12">WYCCWR 11317</strain>
    </source>
</reference>
<feature type="region of interest" description="Disordered" evidence="8">
    <location>
        <begin position="510"/>
        <end position="530"/>
    </location>
</feature>